<dbReference type="PANTHER" id="PTHR30502:SF9">
    <property type="entry name" value="HPCH_HPAI ALDOLASE_CITRATE LYASE DOMAIN-CONTAINING PROTEIN"/>
    <property type="match status" value="1"/>
</dbReference>
<sequence>MTYPTALTTTNSNPRLRLLQGLKAGTKPVMTFMGLPSVRTAQIVALTGVDSIILDCEHGHISDDSMHNSVAAISALNVSPVIRIRAPLPDLIKRALDTGAHGIMVPQINNAAEAELVVRYSKFPPQGLRGQGSAFPAIAHGITIPEYMKSADETLITCLQIETKEGLDNVEEICAVPGVDLVFIGPNDLAQSILGYVPARGDEPEFIAALDKIVAAAKKHGKWVSRLSNSGALAKEHLEVYDTVAMGADMKAITMWFTQELDVLRK</sequence>
<dbReference type="InterPro" id="IPR050251">
    <property type="entry name" value="HpcH-HpaI_aldolase"/>
</dbReference>
<dbReference type="Proteomes" id="UP000279259">
    <property type="component" value="Unassembled WGS sequence"/>
</dbReference>
<proteinExistence type="predicted"/>
<gene>
    <name evidence="4" type="ORF">EHS25_002270</name>
</gene>
<dbReference type="OrthoDB" id="1621678at2759"/>
<dbReference type="Gene3D" id="3.20.20.60">
    <property type="entry name" value="Phosphoenolpyruvate-binding domains"/>
    <property type="match status" value="1"/>
</dbReference>
<dbReference type="FunFam" id="3.20.20.60:FF:000004">
    <property type="entry name" value="5-keto-4-deoxy-D-glucarate aldolase"/>
    <property type="match status" value="1"/>
</dbReference>
<dbReference type="SUPFAM" id="SSF51621">
    <property type="entry name" value="Phosphoenolpyruvate/pyruvate domain"/>
    <property type="match status" value="1"/>
</dbReference>
<dbReference type="GO" id="GO:0016832">
    <property type="term" value="F:aldehyde-lyase activity"/>
    <property type="evidence" value="ECO:0007669"/>
    <property type="project" value="TreeGrafter"/>
</dbReference>
<dbReference type="Pfam" id="PF03328">
    <property type="entry name" value="HpcH_HpaI"/>
    <property type="match status" value="1"/>
</dbReference>
<reference evidence="4 5" key="1">
    <citation type="submission" date="2018-11" db="EMBL/GenBank/DDBJ databases">
        <title>Genome sequence of Saitozyma podzolica DSM 27192.</title>
        <authorList>
            <person name="Aliyu H."/>
            <person name="Gorte O."/>
            <person name="Ochsenreither K."/>
        </authorList>
    </citation>
    <scope>NUCLEOTIDE SEQUENCE [LARGE SCALE GENOMIC DNA]</scope>
    <source>
        <strain evidence="4 5">DSM 27192</strain>
    </source>
</reference>
<dbReference type="GO" id="GO:0046872">
    <property type="term" value="F:metal ion binding"/>
    <property type="evidence" value="ECO:0007669"/>
    <property type="project" value="UniProtKB-KW"/>
</dbReference>
<name>A0A427YDJ5_9TREE</name>
<dbReference type="STRING" id="1890683.A0A427YDJ5"/>
<evidence type="ECO:0000259" key="3">
    <source>
        <dbReference type="Pfam" id="PF03328"/>
    </source>
</evidence>
<dbReference type="PANTHER" id="PTHR30502">
    <property type="entry name" value="2-KETO-3-DEOXY-L-RHAMNONATE ALDOLASE"/>
    <property type="match status" value="1"/>
</dbReference>
<protein>
    <recommendedName>
        <fullName evidence="3">HpcH/HpaI aldolase/citrate lyase domain-containing protein</fullName>
    </recommendedName>
</protein>
<comment type="caution">
    <text evidence="4">The sequence shown here is derived from an EMBL/GenBank/DDBJ whole genome shotgun (WGS) entry which is preliminary data.</text>
</comment>
<dbReference type="AlphaFoldDB" id="A0A427YDJ5"/>
<keyword evidence="5" id="KW-1185">Reference proteome</keyword>
<evidence type="ECO:0000313" key="5">
    <source>
        <dbReference type="Proteomes" id="UP000279259"/>
    </source>
</evidence>
<dbReference type="InterPro" id="IPR015813">
    <property type="entry name" value="Pyrv/PenolPyrv_kinase-like_dom"/>
</dbReference>
<keyword evidence="1" id="KW-0479">Metal-binding</keyword>
<accession>A0A427YDJ5</accession>
<dbReference type="InterPro" id="IPR040442">
    <property type="entry name" value="Pyrv_kinase-like_dom_sf"/>
</dbReference>
<keyword evidence="2" id="KW-0456">Lyase</keyword>
<dbReference type="GO" id="GO:0005737">
    <property type="term" value="C:cytoplasm"/>
    <property type="evidence" value="ECO:0007669"/>
    <property type="project" value="UniProtKB-ARBA"/>
</dbReference>
<feature type="domain" description="HpcH/HpaI aldolase/citrate lyase" evidence="3">
    <location>
        <begin position="30"/>
        <end position="251"/>
    </location>
</feature>
<evidence type="ECO:0000256" key="2">
    <source>
        <dbReference type="ARBA" id="ARBA00023239"/>
    </source>
</evidence>
<dbReference type="InterPro" id="IPR005000">
    <property type="entry name" value="Aldolase/citrate-lyase_domain"/>
</dbReference>
<evidence type="ECO:0000256" key="1">
    <source>
        <dbReference type="ARBA" id="ARBA00022723"/>
    </source>
</evidence>
<evidence type="ECO:0000313" key="4">
    <source>
        <dbReference type="EMBL" id="RSH89158.1"/>
    </source>
</evidence>
<dbReference type="EMBL" id="RSCD01000014">
    <property type="protein sequence ID" value="RSH89158.1"/>
    <property type="molecule type" value="Genomic_DNA"/>
</dbReference>
<organism evidence="4 5">
    <name type="scientific">Saitozyma podzolica</name>
    <dbReference type="NCBI Taxonomy" id="1890683"/>
    <lineage>
        <taxon>Eukaryota</taxon>
        <taxon>Fungi</taxon>
        <taxon>Dikarya</taxon>
        <taxon>Basidiomycota</taxon>
        <taxon>Agaricomycotina</taxon>
        <taxon>Tremellomycetes</taxon>
        <taxon>Tremellales</taxon>
        <taxon>Trimorphomycetaceae</taxon>
        <taxon>Saitozyma</taxon>
    </lineage>
</organism>